<keyword evidence="2" id="KW-0547">Nucleotide-binding</keyword>
<name>T1B3K9_9ZZZZ</name>
<evidence type="ECO:0000259" key="4">
    <source>
        <dbReference type="Pfam" id="PF13304"/>
    </source>
</evidence>
<evidence type="ECO:0000256" key="1">
    <source>
        <dbReference type="ARBA" id="ARBA00022448"/>
    </source>
</evidence>
<comment type="caution">
    <text evidence="5">The sequence shown here is derived from an EMBL/GenBank/DDBJ whole genome shotgun (WGS) entry which is preliminary data.</text>
</comment>
<dbReference type="Pfam" id="PF13304">
    <property type="entry name" value="AAA_21"/>
    <property type="match status" value="1"/>
</dbReference>
<feature type="domain" description="ATPase AAA-type core" evidence="4">
    <location>
        <begin position="38"/>
        <end position="87"/>
    </location>
</feature>
<dbReference type="EMBL" id="AUZZ01001711">
    <property type="protein sequence ID" value="EQD63123.1"/>
    <property type="molecule type" value="Genomic_DNA"/>
</dbReference>
<evidence type="ECO:0000256" key="3">
    <source>
        <dbReference type="ARBA" id="ARBA00022840"/>
    </source>
</evidence>
<evidence type="ECO:0000313" key="5">
    <source>
        <dbReference type="EMBL" id="EQD63123.1"/>
    </source>
</evidence>
<gene>
    <name evidence="5" type="ORF">B2A_02519</name>
</gene>
<protein>
    <submittedName>
        <fullName evidence="5">ABC transporter, ATP-binding protein</fullName>
    </submittedName>
</protein>
<dbReference type="AlphaFoldDB" id="T1B3K9"/>
<feature type="non-terminal residue" evidence="5">
    <location>
        <position position="1"/>
    </location>
</feature>
<reference evidence="5" key="1">
    <citation type="submission" date="2013-08" db="EMBL/GenBank/DDBJ databases">
        <authorList>
            <person name="Mendez C."/>
            <person name="Richter M."/>
            <person name="Ferrer M."/>
            <person name="Sanchez J."/>
        </authorList>
    </citation>
    <scope>NUCLEOTIDE SEQUENCE</scope>
</reference>
<dbReference type="GO" id="GO:0016887">
    <property type="term" value="F:ATP hydrolysis activity"/>
    <property type="evidence" value="ECO:0007669"/>
    <property type="project" value="InterPro"/>
</dbReference>
<feature type="non-terminal residue" evidence="5">
    <location>
        <position position="89"/>
    </location>
</feature>
<dbReference type="Gene3D" id="3.40.50.300">
    <property type="entry name" value="P-loop containing nucleotide triphosphate hydrolases"/>
    <property type="match status" value="1"/>
</dbReference>
<dbReference type="GO" id="GO:0005524">
    <property type="term" value="F:ATP binding"/>
    <property type="evidence" value="ECO:0007669"/>
    <property type="project" value="UniProtKB-KW"/>
</dbReference>
<proteinExistence type="predicted"/>
<organism evidence="5">
    <name type="scientific">mine drainage metagenome</name>
    <dbReference type="NCBI Taxonomy" id="410659"/>
    <lineage>
        <taxon>unclassified sequences</taxon>
        <taxon>metagenomes</taxon>
        <taxon>ecological metagenomes</taxon>
    </lineage>
</organism>
<keyword evidence="1" id="KW-0813">Transport</keyword>
<accession>T1B3K9</accession>
<dbReference type="PANTHER" id="PTHR42939">
    <property type="entry name" value="ABC TRANSPORTER ATP-BINDING PROTEIN ALBC-RELATED"/>
    <property type="match status" value="1"/>
</dbReference>
<dbReference type="PANTHER" id="PTHR42939:SF1">
    <property type="entry name" value="ABC TRANSPORTER ATP-BINDING PROTEIN ALBC-RELATED"/>
    <property type="match status" value="1"/>
</dbReference>
<dbReference type="InterPro" id="IPR027417">
    <property type="entry name" value="P-loop_NTPase"/>
</dbReference>
<reference evidence="5" key="2">
    <citation type="journal article" date="2014" name="ISME J.">
        <title>Microbial stratification in low pH oxic and suboxic macroscopic growths along an acid mine drainage.</title>
        <authorList>
            <person name="Mendez-Garcia C."/>
            <person name="Mesa V."/>
            <person name="Sprenger R.R."/>
            <person name="Richter M."/>
            <person name="Diez M.S."/>
            <person name="Solano J."/>
            <person name="Bargiela R."/>
            <person name="Golyshina O.V."/>
            <person name="Manteca A."/>
            <person name="Ramos J.L."/>
            <person name="Gallego J.R."/>
            <person name="Llorente I."/>
            <person name="Martins Dos Santos V.A."/>
            <person name="Jensen O.N."/>
            <person name="Pelaez A.I."/>
            <person name="Sanchez J."/>
            <person name="Ferrer M."/>
        </authorList>
    </citation>
    <scope>NUCLEOTIDE SEQUENCE</scope>
</reference>
<dbReference type="SUPFAM" id="SSF52540">
    <property type="entry name" value="P-loop containing nucleoside triphosphate hydrolases"/>
    <property type="match status" value="1"/>
</dbReference>
<keyword evidence="3 5" id="KW-0067">ATP-binding</keyword>
<evidence type="ECO:0000256" key="2">
    <source>
        <dbReference type="ARBA" id="ARBA00022741"/>
    </source>
</evidence>
<sequence length="89" mass="9750">YLDFVSDLYGVDPATRPTRIARFLGALELAGHEDALLSGYSLGMKQKVALIGALLHHPRLLVLDEPLNSLDPRAARIVKDLLRDLASTD</sequence>
<dbReference type="InterPro" id="IPR003959">
    <property type="entry name" value="ATPase_AAA_core"/>
</dbReference>
<dbReference type="InterPro" id="IPR051782">
    <property type="entry name" value="ABC_Transporter_VariousFunc"/>
</dbReference>